<dbReference type="InterPro" id="IPR025898">
    <property type="entry name" value="Tc3_transposase_DNA-bd_dom"/>
</dbReference>
<evidence type="ECO:0000313" key="5">
    <source>
        <dbReference type="EMBL" id="KAJ4437601.1"/>
    </source>
</evidence>
<dbReference type="InterPro" id="IPR009057">
    <property type="entry name" value="Homeodomain-like_sf"/>
</dbReference>
<dbReference type="EMBL" id="JAJSOF020000021">
    <property type="protein sequence ID" value="KAJ4437601.1"/>
    <property type="molecule type" value="Genomic_DNA"/>
</dbReference>
<dbReference type="Gene3D" id="1.10.10.60">
    <property type="entry name" value="Homeodomain-like"/>
    <property type="match status" value="1"/>
</dbReference>
<dbReference type="InterPro" id="IPR052338">
    <property type="entry name" value="Transposase_5"/>
</dbReference>
<dbReference type="SUPFAM" id="SSF46689">
    <property type="entry name" value="Homeodomain-like"/>
    <property type="match status" value="1"/>
</dbReference>
<evidence type="ECO:0000256" key="1">
    <source>
        <dbReference type="ARBA" id="ARBA00004123"/>
    </source>
</evidence>
<dbReference type="Proteomes" id="UP001148838">
    <property type="component" value="Unassembled WGS sequence"/>
</dbReference>
<feature type="domain" description="Tc3 transposase DNA binding" evidence="4">
    <location>
        <begin position="13"/>
        <end position="47"/>
    </location>
</feature>
<reference evidence="5 6" key="1">
    <citation type="journal article" date="2022" name="Allergy">
        <title>Genome assembly and annotation of Periplaneta americana reveal a comprehensive cockroach allergen profile.</title>
        <authorList>
            <person name="Wang L."/>
            <person name="Xiong Q."/>
            <person name="Saelim N."/>
            <person name="Wang L."/>
            <person name="Nong W."/>
            <person name="Wan A.T."/>
            <person name="Shi M."/>
            <person name="Liu X."/>
            <person name="Cao Q."/>
            <person name="Hui J.H.L."/>
            <person name="Sookrung N."/>
            <person name="Leung T.F."/>
            <person name="Tungtrongchitr A."/>
            <person name="Tsui S.K.W."/>
        </authorList>
    </citation>
    <scope>NUCLEOTIDE SEQUENCE [LARGE SCALE GENOMIC DNA]</scope>
    <source>
        <strain evidence="5">PWHHKU_190912</strain>
    </source>
</reference>
<gene>
    <name evidence="5" type="ORF">ANN_17746</name>
</gene>
<keyword evidence="6" id="KW-1185">Reference proteome</keyword>
<feature type="region of interest" description="Disordered" evidence="2">
    <location>
        <begin position="52"/>
        <end position="75"/>
    </location>
</feature>
<comment type="subcellular location">
    <subcellularLocation>
        <location evidence="1">Nucleus</location>
    </subcellularLocation>
</comment>
<comment type="caution">
    <text evidence="5">The sequence shown here is derived from an EMBL/GenBank/DDBJ whole genome shotgun (WGS) entry which is preliminary data.</text>
</comment>
<dbReference type="PANTHER" id="PTHR23022">
    <property type="entry name" value="TRANSPOSABLE ELEMENT-RELATED"/>
    <property type="match status" value="1"/>
</dbReference>
<name>A0ABQ8SV25_PERAM</name>
<organism evidence="5 6">
    <name type="scientific">Periplaneta americana</name>
    <name type="common">American cockroach</name>
    <name type="synonym">Blatta americana</name>
    <dbReference type="NCBI Taxonomy" id="6978"/>
    <lineage>
        <taxon>Eukaryota</taxon>
        <taxon>Metazoa</taxon>
        <taxon>Ecdysozoa</taxon>
        <taxon>Arthropoda</taxon>
        <taxon>Hexapoda</taxon>
        <taxon>Insecta</taxon>
        <taxon>Pterygota</taxon>
        <taxon>Neoptera</taxon>
        <taxon>Polyneoptera</taxon>
        <taxon>Dictyoptera</taxon>
        <taxon>Blattodea</taxon>
        <taxon>Blattoidea</taxon>
        <taxon>Blattidae</taxon>
        <taxon>Blattinae</taxon>
        <taxon>Periplaneta</taxon>
    </lineage>
</organism>
<dbReference type="InterPro" id="IPR002492">
    <property type="entry name" value="Transposase_Tc1-like"/>
</dbReference>
<proteinExistence type="predicted"/>
<dbReference type="Gene3D" id="3.30.420.10">
    <property type="entry name" value="Ribonuclease H-like superfamily/Ribonuclease H"/>
    <property type="match status" value="1"/>
</dbReference>
<evidence type="ECO:0008006" key="7">
    <source>
        <dbReference type="Google" id="ProtNLM"/>
    </source>
</evidence>
<evidence type="ECO:0000313" key="6">
    <source>
        <dbReference type="Proteomes" id="UP001148838"/>
    </source>
</evidence>
<feature type="compositionally biased region" description="Polar residues" evidence="2">
    <location>
        <begin position="52"/>
        <end position="61"/>
    </location>
</feature>
<feature type="domain" description="Transposase Tc1-like" evidence="3">
    <location>
        <begin position="75"/>
        <end position="141"/>
    </location>
</feature>
<dbReference type="Pfam" id="PF01498">
    <property type="entry name" value="HTH_Tnp_Tc3_2"/>
    <property type="match status" value="1"/>
</dbReference>
<dbReference type="Pfam" id="PF11427">
    <property type="entry name" value="HTH_Tnp_Tc3_1"/>
    <property type="match status" value="1"/>
</dbReference>
<evidence type="ECO:0000259" key="3">
    <source>
        <dbReference type="Pfam" id="PF01498"/>
    </source>
</evidence>
<evidence type="ECO:0000259" key="4">
    <source>
        <dbReference type="Pfam" id="PF11427"/>
    </source>
</evidence>
<evidence type="ECO:0000256" key="2">
    <source>
        <dbReference type="SAM" id="MobiDB-lite"/>
    </source>
</evidence>
<dbReference type="PANTHER" id="PTHR23022:SF135">
    <property type="entry name" value="SI:DKEY-77F5.3"/>
    <property type="match status" value="1"/>
</dbReference>
<accession>A0ABQ8SV25</accession>
<protein>
    <recommendedName>
        <fullName evidence="7">Transposable element Tc1 transposase</fullName>
    </recommendedName>
</protein>
<dbReference type="InterPro" id="IPR036397">
    <property type="entry name" value="RNaseH_sf"/>
</dbReference>
<sequence length="281" mass="32503">MPGRRRRPPFMLLSQFERGQIIGMMEMGASYREISRRTSRSLRTIQRVCTQWTQEGTSTRRPGSGQPRATSESEDRRIVRTAVADRWASAPQIRAAVNCRVSPRTVVNRLLAAGYHSRAPMQCVTLTPMQRRQRHLWCIERRQWRAEWNAAVFSDESRFCLQHNDGRQHVRRRRGERAHAPTIVERHTGPTAGIMVWGRSVTTVTRPIGNRTRVDAMGRRIHAHVLPAATVAQLTEQVLQAWREIPQQDIRNLFAPMPTVHRCSWWPHRVLSHPLPTTAER</sequence>